<feature type="compositionally biased region" description="Basic and acidic residues" evidence="1">
    <location>
        <begin position="51"/>
        <end position="62"/>
    </location>
</feature>
<accession>A0A156AG61</accession>
<feature type="signal peptide" evidence="2">
    <location>
        <begin position="1"/>
        <end position="27"/>
    </location>
</feature>
<evidence type="ECO:0000313" key="5">
    <source>
        <dbReference type="Proteomes" id="UP000077063"/>
    </source>
</evidence>
<name>A0A156AG61_9ENTR</name>
<feature type="compositionally biased region" description="Low complexity" evidence="1">
    <location>
        <begin position="30"/>
        <end position="49"/>
    </location>
</feature>
<dbReference type="RefSeq" id="WP_016154559.1">
    <property type="nucleotide sequence ID" value="NZ_AP022465.1"/>
</dbReference>
<dbReference type="EMBL" id="FKDD01000046">
    <property type="protein sequence ID" value="SAD54858.1"/>
    <property type="molecule type" value="Genomic_DNA"/>
</dbReference>
<organism evidence="4 6">
    <name type="scientific">Enterobacter roggenkampii</name>
    <dbReference type="NCBI Taxonomy" id="1812935"/>
    <lineage>
        <taxon>Bacteria</taxon>
        <taxon>Pseudomonadati</taxon>
        <taxon>Pseudomonadota</taxon>
        <taxon>Gammaproteobacteria</taxon>
        <taxon>Enterobacterales</taxon>
        <taxon>Enterobacteriaceae</taxon>
        <taxon>Enterobacter</taxon>
        <taxon>Enterobacter cloacae complex</taxon>
    </lineage>
</organism>
<dbReference type="Proteomes" id="UP000077063">
    <property type="component" value="Unassembled WGS sequence"/>
</dbReference>
<dbReference type="Pfam" id="PF10938">
    <property type="entry name" value="YfdX"/>
    <property type="match status" value="1"/>
</dbReference>
<evidence type="ECO:0000313" key="4">
    <source>
        <dbReference type="EMBL" id="SAD54858.1"/>
    </source>
</evidence>
<gene>
    <name evidence="4" type="ORF">SAMEA2273136_04993</name>
    <name evidence="3" type="ORF">SAMEA2273443_04024</name>
</gene>
<evidence type="ECO:0000256" key="2">
    <source>
        <dbReference type="SAM" id="SignalP"/>
    </source>
</evidence>
<keyword evidence="2" id="KW-0732">Signal</keyword>
<evidence type="ECO:0000313" key="6">
    <source>
        <dbReference type="Proteomes" id="UP000077278"/>
    </source>
</evidence>
<protein>
    <submittedName>
        <fullName evidence="4">YfdX protein</fullName>
    </submittedName>
</protein>
<feature type="region of interest" description="Disordered" evidence="1">
    <location>
        <begin position="30"/>
        <end position="62"/>
    </location>
</feature>
<evidence type="ECO:0000256" key="1">
    <source>
        <dbReference type="SAM" id="MobiDB-lite"/>
    </source>
</evidence>
<dbReference type="Proteomes" id="UP000077278">
    <property type="component" value="Unassembled WGS sequence"/>
</dbReference>
<comment type="caution">
    <text evidence="4">The sequence shown here is derived from an EMBL/GenBank/DDBJ whole genome shotgun (WGS) entry which is preliminary data.</text>
</comment>
<proteinExistence type="predicted"/>
<dbReference type="AlphaFoldDB" id="A0A156AG61"/>
<dbReference type="EMBL" id="FKDK01000020">
    <property type="protein sequence ID" value="SAB17307.1"/>
    <property type="molecule type" value="Genomic_DNA"/>
</dbReference>
<feature type="chain" id="PRO_5044368717" evidence="2">
    <location>
        <begin position="28"/>
        <end position="304"/>
    </location>
</feature>
<keyword evidence="5" id="KW-1185">Reference proteome</keyword>
<reference evidence="5 6" key="1">
    <citation type="submission" date="2016-03" db="EMBL/GenBank/DDBJ databases">
        <authorList>
            <consortium name="Pathogen Informatics"/>
        </authorList>
    </citation>
    <scope>NUCLEOTIDE SEQUENCE [LARGE SCALE GENOMIC DNA]</scope>
    <source>
        <strain evidence="3">E2161</strain>
        <strain evidence="5">e2161</strain>
        <strain evidence="6">e264</strain>
        <strain evidence="4">E264</strain>
    </source>
</reference>
<sequence>MNIKQPQYTFSALALAVVVGLSGPALAQSAAGSSPGAAAPSAASKAAQPQVDDKAAREADKKRAELTQDAITALTKTQEALTLLDAKKTKEALAALELASGKLELVLARDAKLALAPVDVRVITHDIHANVESVKKAVKLSRELLGDGEVQKARPIVANLASEIVIQTDNLPMATYPAAIKSAARLIDSGEIDNAKAELVRALNTLVVTSVAFPLPVLRAEAAMAKAEKLAETDRRDAKQNEELSTLLSSVRTEIEMAQILGYGKKADFKPIFDQVKSIEQKSAGGKSGKGWFDELKTRIQKLF</sequence>
<dbReference type="InterPro" id="IPR021236">
    <property type="entry name" value="Uncharacterised_YfdX"/>
</dbReference>
<evidence type="ECO:0000313" key="3">
    <source>
        <dbReference type="EMBL" id="SAB17307.1"/>
    </source>
</evidence>